<dbReference type="Proteomes" id="UP001303946">
    <property type="component" value="Chromosome"/>
</dbReference>
<evidence type="ECO:0000313" key="3">
    <source>
        <dbReference type="Proteomes" id="UP001303946"/>
    </source>
</evidence>
<evidence type="ECO:0000313" key="2">
    <source>
        <dbReference type="EMBL" id="WOB07377.1"/>
    </source>
</evidence>
<name>A0ABZ0CWP9_9BURK</name>
<dbReference type="EMBL" id="CP136336">
    <property type="protein sequence ID" value="WOB07377.1"/>
    <property type="molecule type" value="Genomic_DNA"/>
</dbReference>
<dbReference type="InterPro" id="IPR008769">
    <property type="entry name" value="PhaF_PhaI"/>
</dbReference>
<dbReference type="Pfam" id="PF05597">
    <property type="entry name" value="Phasin"/>
    <property type="match status" value="1"/>
</dbReference>
<keyword evidence="3" id="KW-1185">Reference proteome</keyword>
<feature type="compositionally biased region" description="Basic residues" evidence="1">
    <location>
        <begin position="163"/>
        <end position="172"/>
    </location>
</feature>
<dbReference type="PANTHER" id="PTHR38664:SF1">
    <property type="entry name" value="SLR0058 PROTEIN"/>
    <property type="match status" value="1"/>
</dbReference>
<feature type="region of interest" description="Disordered" evidence="1">
    <location>
        <begin position="138"/>
        <end position="172"/>
    </location>
</feature>
<gene>
    <name evidence="2" type="ORF">RXV79_20975</name>
</gene>
<reference evidence="2 3" key="1">
    <citation type="submission" date="2023-10" db="EMBL/GenBank/DDBJ databases">
        <title>Bacteria for the degradation of biodegradable plastic PBAT(Polybutylene adipate terephthalate).</title>
        <authorList>
            <person name="Weon H.-Y."/>
            <person name="Yeon J."/>
        </authorList>
    </citation>
    <scope>NUCLEOTIDE SEQUENCE [LARGE SCALE GENOMIC DNA]</scope>
    <source>
        <strain evidence="2 3">SBD 7-3</strain>
    </source>
</reference>
<feature type="compositionally biased region" description="Low complexity" evidence="1">
    <location>
        <begin position="139"/>
        <end position="162"/>
    </location>
</feature>
<dbReference type="RefSeq" id="WP_316700046.1">
    <property type="nucleotide sequence ID" value="NZ_CP136336.1"/>
</dbReference>
<evidence type="ECO:0000256" key="1">
    <source>
        <dbReference type="SAM" id="MobiDB-lite"/>
    </source>
</evidence>
<organism evidence="2 3">
    <name type="scientific">Piscinibacter gummiphilus</name>
    <dbReference type="NCBI Taxonomy" id="946333"/>
    <lineage>
        <taxon>Bacteria</taxon>
        <taxon>Pseudomonadati</taxon>
        <taxon>Pseudomonadota</taxon>
        <taxon>Betaproteobacteria</taxon>
        <taxon>Burkholderiales</taxon>
        <taxon>Sphaerotilaceae</taxon>
        <taxon>Piscinibacter</taxon>
    </lineage>
</organism>
<sequence length="172" mass="17987">MVKKLKQMADKKAASPASLLDSQFAATVKDSAQQIWLAGLGAFSKAQEEGGKVFEALVKEGVTLQKKTQSVAEGKLNEMANKMTGMAGEVSSKAGQHWDKLESIFEERTAKALAKLGVPSAKDVAALHKRIDELSAQLGKAGKASAPRAATAKTAAKTPAKPAAKKAARKTA</sequence>
<protein>
    <submittedName>
        <fullName evidence="2">Phasin family protein</fullName>
    </submittedName>
</protein>
<proteinExistence type="predicted"/>
<accession>A0ABZ0CWP9</accession>
<dbReference type="PANTHER" id="PTHR38664">
    <property type="entry name" value="SLR0058 PROTEIN"/>
    <property type="match status" value="1"/>
</dbReference>
<dbReference type="NCBIfam" id="TIGR01837">
    <property type="entry name" value="PHA_granule_1"/>
    <property type="match status" value="1"/>
</dbReference>